<organism evidence="9 10">
    <name type="scientific">Comamonas guangdongensis</name>
    <dbReference type="NCBI Taxonomy" id="510515"/>
    <lineage>
        <taxon>Bacteria</taxon>
        <taxon>Pseudomonadati</taxon>
        <taxon>Pseudomonadota</taxon>
        <taxon>Betaproteobacteria</taxon>
        <taxon>Burkholderiales</taxon>
        <taxon>Comamonadaceae</taxon>
        <taxon>Comamonas</taxon>
    </lineage>
</organism>
<keyword evidence="3" id="KW-0808">Transferase</keyword>
<feature type="compositionally biased region" description="Low complexity" evidence="6">
    <location>
        <begin position="13"/>
        <end position="23"/>
    </location>
</feature>
<evidence type="ECO:0000256" key="3">
    <source>
        <dbReference type="ARBA" id="ARBA00022679"/>
    </source>
</evidence>
<evidence type="ECO:0000313" key="10">
    <source>
        <dbReference type="Proteomes" id="UP001561046"/>
    </source>
</evidence>
<dbReference type="RefSeq" id="WP_369339086.1">
    <property type="nucleotide sequence ID" value="NZ_JBFYGN010000015.1"/>
</dbReference>
<keyword evidence="5" id="KW-0902">Two-component regulatory system</keyword>
<evidence type="ECO:0000313" key="9">
    <source>
        <dbReference type="EMBL" id="MEX8193891.1"/>
    </source>
</evidence>
<sequence length="627" mass="68393">MNTAVLPQASDLPAPRRAGPAPVRGAAAWRSPQWRIAALALVLLAIFGALLAQTRSGGGEHYFESSAVLAQTRQLDDEWVLEVLKTQIGIVQGYHNFGEAQRKVQDHLQTLQAQLALMGEDSRPLLDASSTALQAAVQSKATLIGQFTEHHTRLRDAMKRVPIAMQKLQAALSDRAAAPVAASASMLAETNRLFARTTAYGQGASSAQALALSAEFTFLLSSEESRLLSPAQRARLTSFVDLVHTMLQEQITVHDLLAQIAAVPTDKYFDEITATLNEEQRRTTEHVQQYRLYMLGFSAVLIALFIYAVVHVVRSHAEVNRVNRALQTMNEGLEQRVLERTRELEEAQVVVAASARQAGMAEIATNVLHNVGNVLNSLNVSTQITIDKARVSKQAGVARAAQLLKEHEDRLGTFMSEDPRGQMLPGYLAQLAATLDSEREDMLKELGGLARGVEHIKDVIAMQQAYAGAGSVTVALHPEELVEDALRISADSLSRHRIVVEKDYAVTPELLLDRSRIMQILVNLISNAKQAYRDITDRPHIVKLSVGLKDELLRISVADNGVGITTQHMERIFAHGFTTKPDGHGFGLHSAVIAAQEMGGTLSAFSDGADKGARFTLELPARRVSHA</sequence>
<proteinExistence type="predicted"/>
<keyword evidence="7" id="KW-0812">Transmembrane</keyword>
<dbReference type="SMART" id="SM00387">
    <property type="entry name" value="HATPase_c"/>
    <property type="match status" value="1"/>
</dbReference>
<evidence type="ECO:0000256" key="2">
    <source>
        <dbReference type="ARBA" id="ARBA00012438"/>
    </source>
</evidence>
<feature type="domain" description="Histidine kinase" evidence="8">
    <location>
        <begin position="513"/>
        <end position="623"/>
    </location>
</feature>
<gene>
    <name evidence="9" type="ORF">AB6724_13685</name>
</gene>
<comment type="caution">
    <text evidence="9">The sequence shown here is derived from an EMBL/GenBank/DDBJ whole genome shotgun (WGS) entry which is preliminary data.</text>
</comment>
<dbReference type="EC" id="2.7.13.3" evidence="2"/>
<feature type="region of interest" description="Disordered" evidence="6">
    <location>
        <begin position="1"/>
        <end position="23"/>
    </location>
</feature>
<feature type="transmembrane region" description="Helical" evidence="7">
    <location>
        <begin position="34"/>
        <end position="52"/>
    </location>
</feature>
<keyword evidence="10" id="KW-1185">Reference proteome</keyword>
<dbReference type="PRINTS" id="PR00344">
    <property type="entry name" value="BCTRLSENSOR"/>
</dbReference>
<evidence type="ECO:0000256" key="5">
    <source>
        <dbReference type="ARBA" id="ARBA00023012"/>
    </source>
</evidence>
<dbReference type="EMBL" id="JBFYGN010000015">
    <property type="protein sequence ID" value="MEX8193891.1"/>
    <property type="molecule type" value="Genomic_DNA"/>
</dbReference>
<dbReference type="InterPro" id="IPR004358">
    <property type="entry name" value="Sig_transdc_His_kin-like_C"/>
</dbReference>
<keyword evidence="7" id="KW-0472">Membrane</keyword>
<keyword evidence="4" id="KW-0418">Kinase</keyword>
<dbReference type="Gene3D" id="3.30.565.10">
    <property type="entry name" value="Histidine kinase-like ATPase, C-terminal domain"/>
    <property type="match status" value="1"/>
</dbReference>
<keyword evidence="7" id="KW-1133">Transmembrane helix</keyword>
<dbReference type="Pfam" id="PF02518">
    <property type="entry name" value="HATPase_c"/>
    <property type="match status" value="1"/>
</dbReference>
<accession>A0ABV3ZWA9</accession>
<name>A0ABV3ZWA9_9BURK</name>
<evidence type="ECO:0000259" key="8">
    <source>
        <dbReference type="PROSITE" id="PS50109"/>
    </source>
</evidence>
<dbReference type="InterPro" id="IPR036890">
    <property type="entry name" value="HATPase_C_sf"/>
</dbReference>
<feature type="transmembrane region" description="Helical" evidence="7">
    <location>
        <begin position="290"/>
        <end position="310"/>
    </location>
</feature>
<protein>
    <recommendedName>
        <fullName evidence="2">histidine kinase</fullName>
        <ecNumber evidence="2">2.7.13.3</ecNumber>
    </recommendedName>
</protein>
<dbReference type="InterPro" id="IPR003594">
    <property type="entry name" value="HATPase_dom"/>
</dbReference>
<evidence type="ECO:0000256" key="1">
    <source>
        <dbReference type="ARBA" id="ARBA00000085"/>
    </source>
</evidence>
<dbReference type="PANTHER" id="PTHR43711:SF26">
    <property type="entry name" value="SENSOR HISTIDINE KINASE RCSC"/>
    <property type="match status" value="1"/>
</dbReference>
<dbReference type="SUPFAM" id="SSF55874">
    <property type="entry name" value="ATPase domain of HSP90 chaperone/DNA topoisomerase II/histidine kinase"/>
    <property type="match status" value="1"/>
</dbReference>
<evidence type="ECO:0000256" key="7">
    <source>
        <dbReference type="SAM" id="Phobius"/>
    </source>
</evidence>
<dbReference type="InterPro" id="IPR005467">
    <property type="entry name" value="His_kinase_dom"/>
</dbReference>
<dbReference type="InterPro" id="IPR050736">
    <property type="entry name" value="Sensor_HK_Regulatory"/>
</dbReference>
<dbReference type="PANTHER" id="PTHR43711">
    <property type="entry name" value="TWO-COMPONENT HISTIDINE KINASE"/>
    <property type="match status" value="1"/>
</dbReference>
<dbReference type="Pfam" id="PF19443">
    <property type="entry name" value="DAHL"/>
    <property type="match status" value="1"/>
</dbReference>
<evidence type="ECO:0000256" key="4">
    <source>
        <dbReference type="ARBA" id="ARBA00022777"/>
    </source>
</evidence>
<dbReference type="Proteomes" id="UP001561046">
    <property type="component" value="Unassembled WGS sequence"/>
</dbReference>
<reference evidence="9 10" key="1">
    <citation type="journal article" date="2013" name="Int. J. Syst. Evol. Microbiol.">
        <title>Comamonas guangdongensis sp. nov., isolated from subterranean forest sediment, and emended description of the genus Comamonas.</title>
        <authorList>
            <person name="Zhang J."/>
            <person name="Wang Y."/>
            <person name="Zhou S."/>
            <person name="Wu C."/>
            <person name="He J."/>
            <person name="Li F."/>
        </authorList>
    </citation>
    <scope>NUCLEOTIDE SEQUENCE [LARGE SCALE GENOMIC DNA]</scope>
    <source>
        <strain evidence="9 10">CCTCC AB2011133</strain>
    </source>
</reference>
<dbReference type="PROSITE" id="PS50109">
    <property type="entry name" value="HIS_KIN"/>
    <property type="match status" value="1"/>
</dbReference>
<comment type="catalytic activity">
    <reaction evidence="1">
        <text>ATP + protein L-histidine = ADP + protein N-phospho-L-histidine.</text>
        <dbReference type="EC" id="2.7.13.3"/>
    </reaction>
</comment>
<evidence type="ECO:0000256" key="6">
    <source>
        <dbReference type="SAM" id="MobiDB-lite"/>
    </source>
</evidence>
<dbReference type="InterPro" id="IPR045812">
    <property type="entry name" value="DAHL"/>
</dbReference>